<evidence type="ECO:0000313" key="3">
    <source>
        <dbReference type="EMBL" id="SFB90790.1"/>
    </source>
</evidence>
<dbReference type="PANTHER" id="PTHR43586:SF15">
    <property type="entry name" value="BLR3095 PROTEIN"/>
    <property type="match status" value="1"/>
</dbReference>
<dbReference type="AlphaFoldDB" id="A0A1I1F0T8"/>
<gene>
    <name evidence="3" type="ORF">SAMN04487907_1011127</name>
</gene>
<dbReference type="OrthoDB" id="513408at2"/>
<dbReference type="PANTHER" id="PTHR43586">
    <property type="entry name" value="CYSTEINE DESULFURASE"/>
    <property type="match status" value="1"/>
</dbReference>
<dbReference type="STRING" id="1334022.SAMN04487907_1011127"/>
<proteinExistence type="predicted"/>
<name>A0A1I1F0T8_9FLAO</name>
<sequence length="361" mass="40731">MSNLRKGFPVLDRYTYLNTAASGLLHEKVLEFRQEHDLDFLISGSVLKEGQGKLLTGVREEVGEAFNCAPNRVGLVPNFSYGFNTLLEGVEKPKKVLLLKNDYPSINWPVESRDFEICYAEINEFLEENIVEALKKEQPEFFAFSVVQYINGIKLSIAFLTQLKKDFPDVIFIADGTQFLGTEAFDFDATGIDVLISSTYKWLNAGYGNGFMLFNKDIEGKVSPKHLGFGSLQGKYKAHEGNFLGKFEPGHQDTLNYGSLGEALKLIKNIGISTIEDQVSILKGQAKKLFTEMNLLEDAVVKRGDHSSIFNIKGDDKLYQYLREKDIIVSQRGEGLRVSFHYFNTEEELEILEKALKAYKG</sequence>
<evidence type="ECO:0000259" key="2">
    <source>
        <dbReference type="Pfam" id="PF00266"/>
    </source>
</evidence>
<keyword evidence="1" id="KW-0663">Pyridoxal phosphate</keyword>
<accession>A0A1I1F0T8</accession>
<dbReference type="RefSeq" id="WP_092540351.1">
    <property type="nucleotide sequence ID" value="NZ_FOKV01000001.1"/>
</dbReference>
<dbReference type="InterPro" id="IPR015421">
    <property type="entry name" value="PyrdxlP-dep_Trfase_major"/>
</dbReference>
<dbReference type="GO" id="GO:0016829">
    <property type="term" value="F:lyase activity"/>
    <property type="evidence" value="ECO:0007669"/>
    <property type="project" value="UniProtKB-KW"/>
</dbReference>
<dbReference type="SUPFAM" id="SSF53383">
    <property type="entry name" value="PLP-dependent transferases"/>
    <property type="match status" value="1"/>
</dbReference>
<dbReference type="EMBL" id="FOKV01000001">
    <property type="protein sequence ID" value="SFB90790.1"/>
    <property type="molecule type" value="Genomic_DNA"/>
</dbReference>
<dbReference type="Pfam" id="PF00266">
    <property type="entry name" value="Aminotran_5"/>
    <property type="match status" value="1"/>
</dbReference>
<organism evidence="3 4">
    <name type="scientific">Zunongwangia mangrovi</name>
    <dbReference type="NCBI Taxonomy" id="1334022"/>
    <lineage>
        <taxon>Bacteria</taxon>
        <taxon>Pseudomonadati</taxon>
        <taxon>Bacteroidota</taxon>
        <taxon>Flavobacteriia</taxon>
        <taxon>Flavobacteriales</taxon>
        <taxon>Flavobacteriaceae</taxon>
        <taxon>Zunongwangia</taxon>
    </lineage>
</organism>
<dbReference type="Gene3D" id="3.40.640.10">
    <property type="entry name" value="Type I PLP-dependent aspartate aminotransferase-like (Major domain)"/>
    <property type="match status" value="1"/>
</dbReference>
<dbReference type="InterPro" id="IPR015422">
    <property type="entry name" value="PyrdxlP-dep_Trfase_small"/>
</dbReference>
<dbReference type="InterPro" id="IPR000192">
    <property type="entry name" value="Aminotrans_V_dom"/>
</dbReference>
<protein>
    <submittedName>
        <fullName evidence="3">Selenocysteine lyase/Cysteine desulfurase</fullName>
    </submittedName>
</protein>
<dbReference type="Proteomes" id="UP000199438">
    <property type="component" value="Unassembled WGS sequence"/>
</dbReference>
<dbReference type="Gene3D" id="3.90.1150.10">
    <property type="entry name" value="Aspartate Aminotransferase, domain 1"/>
    <property type="match status" value="1"/>
</dbReference>
<keyword evidence="3" id="KW-0456">Lyase</keyword>
<keyword evidence="4" id="KW-1185">Reference proteome</keyword>
<feature type="domain" description="Aminotransferase class V" evidence="2">
    <location>
        <begin position="16"/>
        <end position="352"/>
    </location>
</feature>
<reference evidence="4" key="1">
    <citation type="submission" date="2016-10" db="EMBL/GenBank/DDBJ databases">
        <authorList>
            <person name="Varghese N."/>
            <person name="Submissions S."/>
        </authorList>
    </citation>
    <scope>NUCLEOTIDE SEQUENCE [LARGE SCALE GENOMIC DNA]</scope>
    <source>
        <strain evidence="4">DSM 24499</strain>
    </source>
</reference>
<evidence type="ECO:0000313" key="4">
    <source>
        <dbReference type="Proteomes" id="UP000199438"/>
    </source>
</evidence>
<dbReference type="InterPro" id="IPR015424">
    <property type="entry name" value="PyrdxlP-dep_Trfase"/>
</dbReference>
<evidence type="ECO:0000256" key="1">
    <source>
        <dbReference type="ARBA" id="ARBA00022898"/>
    </source>
</evidence>